<feature type="domain" description="Chromatin assembly factor 1 subunit A dimerization" evidence="6">
    <location>
        <begin position="325"/>
        <end position="400"/>
    </location>
</feature>
<evidence type="ECO:0000313" key="9">
    <source>
        <dbReference type="Proteomes" id="UP000053617"/>
    </source>
</evidence>
<dbReference type="HOGENOM" id="CLU_013392_1_0_1"/>
<keyword evidence="2" id="KW-0227">DNA damage</keyword>
<proteinExistence type="predicted"/>
<feature type="compositionally biased region" description="Basic and acidic residues" evidence="5">
    <location>
        <begin position="96"/>
        <end position="179"/>
    </location>
</feature>
<feature type="compositionally biased region" description="Low complexity" evidence="5">
    <location>
        <begin position="1"/>
        <end position="19"/>
    </location>
</feature>
<dbReference type="GeneID" id="25288826"/>
<evidence type="ECO:0000259" key="6">
    <source>
        <dbReference type="Pfam" id="PF12253"/>
    </source>
</evidence>
<protein>
    <submittedName>
        <fullName evidence="8">Rhinocladiella mackenziei CBS 650.93 unplaced genomic scaffold supercont1.1, whole genome shotgun sequence</fullName>
    </submittedName>
</protein>
<reference evidence="8 9" key="1">
    <citation type="submission" date="2015-01" db="EMBL/GenBank/DDBJ databases">
        <title>The Genome Sequence of Rhinocladiella mackenzie CBS 650.93.</title>
        <authorList>
            <consortium name="The Broad Institute Genomics Platform"/>
            <person name="Cuomo C."/>
            <person name="de Hoog S."/>
            <person name="Gorbushina A."/>
            <person name="Stielow B."/>
            <person name="Teixiera M."/>
            <person name="Abouelleil A."/>
            <person name="Chapman S.B."/>
            <person name="Priest M."/>
            <person name="Young S.K."/>
            <person name="Wortman J."/>
            <person name="Nusbaum C."/>
            <person name="Birren B."/>
        </authorList>
    </citation>
    <scope>NUCLEOTIDE SEQUENCE [LARGE SCALE GENOMIC DNA]</scope>
    <source>
        <strain evidence="8 9">CBS 650.93</strain>
    </source>
</reference>
<feature type="region of interest" description="Disordered" evidence="5">
    <location>
        <begin position="374"/>
        <end position="398"/>
    </location>
</feature>
<dbReference type="STRING" id="1442369.A0A0D2IUD3"/>
<evidence type="ECO:0000256" key="4">
    <source>
        <dbReference type="ARBA" id="ARBA00023242"/>
    </source>
</evidence>
<dbReference type="PANTHER" id="PTHR15272:SF0">
    <property type="entry name" value="CHROMATIN ASSEMBLY FACTOR 1 SUBUNIT A"/>
    <property type="match status" value="1"/>
</dbReference>
<gene>
    <name evidence="8" type="ORF">Z518_00755</name>
</gene>
<evidence type="ECO:0000256" key="2">
    <source>
        <dbReference type="ARBA" id="ARBA00022763"/>
    </source>
</evidence>
<dbReference type="GO" id="GO:0006334">
    <property type="term" value="P:nucleosome assembly"/>
    <property type="evidence" value="ECO:0007669"/>
    <property type="project" value="TreeGrafter"/>
</dbReference>
<evidence type="ECO:0000256" key="3">
    <source>
        <dbReference type="ARBA" id="ARBA00023204"/>
    </source>
</evidence>
<dbReference type="EMBL" id="KN847475">
    <property type="protein sequence ID" value="KIX09674.1"/>
    <property type="molecule type" value="Genomic_DNA"/>
</dbReference>
<feature type="domain" description="Chromatin assembly factor 1 subunit Cac1-like C-terminal" evidence="7">
    <location>
        <begin position="550"/>
        <end position="605"/>
    </location>
</feature>
<keyword evidence="4" id="KW-0539">Nucleus</keyword>
<dbReference type="GO" id="GO:0006281">
    <property type="term" value="P:DNA repair"/>
    <property type="evidence" value="ECO:0007669"/>
    <property type="project" value="UniProtKB-KW"/>
</dbReference>
<evidence type="ECO:0000256" key="5">
    <source>
        <dbReference type="SAM" id="MobiDB-lite"/>
    </source>
</evidence>
<organism evidence="8 9">
    <name type="scientific">Rhinocladiella mackenziei CBS 650.93</name>
    <dbReference type="NCBI Taxonomy" id="1442369"/>
    <lineage>
        <taxon>Eukaryota</taxon>
        <taxon>Fungi</taxon>
        <taxon>Dikarya</taxon>
        <taxon>Ascomycota</taxon>
        <taxon>Pezizomycotina</taxon>
        <taxon>Eurotiomycetes</taxon>
        <taxon>Chaetothyriomycetidae</taxon>
        <taxon>Chaetothyriales</taxon>
        <taxon>Herpotrichiellaceae</taxon>
        <taxon>Rhinocladiella</taxon>
    </lineage>
</organism>
<dbReference type="InterPro" id="IPR048800">
    <property type="entry name" value="Cac1-like_C"/>
</dbReference>
<keyword evidence="9" id="KW-1185">Reference proteome</keyword>
<dbReference type="VEuPathDB" id="FungiDB:Z518_00755"/>
<evidence type="ECO:0000313" key="8">
    <source>
        <dbReference type="EMBL" id="KIX09674.1"/>
    </source>
</evidence>
<dbReference type="GO" id="GO:0033186">
    <property type="term" value="C:CAF-1 complex"/>
    <property type="evidence" value="ECO:0007669"/>
    <property type="project" value="TreeGrafter"/>
</dbReference>
<dbReference type="Pfam" id="PF12253">
    <property type="entry name" value="CAF1A_dimeriz"/>
    <property type="match status" value="1"/>
</dbReference>
<evidence type="ECO:0000256" key="1">
    <source>
        <dbReference type="ARBA" id="ARBA00004123"/>
    </source>
</evidence>
<dbReference type="Pfam" id="PF21796">
    <property type="entry name" value="Cac1_C"/>
    <property type="match status" value="1"/>
</dbReference>
<accession>A0A0D2IUD3</accession>
<feature type="compositionally biased region" description="Polar residues" evidence="5">
    <location>
        <begin position="34"/>
        <end position="65"/>
    </location>
</feature>
<feature type="region of interest" description="Disordered" evidence="5">
    <location>
        <begin position="1"/>
        <end position="201"/>
    </location>
</feature>
<dbReference type="Proteomes" id="UP000053617">
    <property type="component" value="Unassembled WGS sequence"/>
</dbReference>
<dbReference type="GO" id="GO:0005634">
    <property type="term" value="C:nucleus"/>
    <property type="evidence" value="ECO:0007669"/>
    <property type="project" value="UniProtKB-SubCell"/>
</dbReference>
<comment type="subcellular location">
    <subcellularLocation>
        <location evidence="1">Nucleus</location>
    </subcellularLocation>
</comment>
<dbReference type="RefSeq" id="XP_013276810.1">
    <property type="nucleotide sequence ID" value="XM_013421356.1"/>
</dbReference>
<dbReference type="InterPro" id="IPR022043">
    <property type="entry name" value="CAF1A_DD"/>
</dbReference>
<name>A0A0D2IUD3_9EURO</name>
<sequence length="607" mass="68013">MEPQGTPPSIGGPSSPDQQLTPASKKRNYEGHIINNSNSFTPPTDQQSCQLTATRSHTESPTINRARTPLNDLGPPPVLSPSQHPIAPDSKKRKLTFAEREVERAVKRREKEEKEKQKAEAKVKKEEEKKRKDEEKDAARKAREALKEERQRQKDVERQEKEAERERKAAEARKKERSQMRIGAFFGRPAPASTPPTTPDDVLVEISSRRPSIASVDMEPPVIETVSCEPANPEYNKWILPFFVSGNMELAPFNRFRSNTSLVNDDHISLNQHITPEKISARFRRRRQARPVKPVKEILELSNGSADAPIELGQTTDPLVGVPYKYLFFHQDVRPAYQGTYTRPVSPRTARKIAITPSYRGLPGTDYDYDSEAEWQEPEEGDDDLMDEDEKSEDEDVGEEMDDFLDDEGQVVKRQHLVSDMEPKSSGLCWEGEDTLPENGFDLAGYRMDVLHDATKFPIDPYSTSHWCDIAKTSPDKTEKKQPSPLASMSAPRLPLMAVDGNSGNLVPRHMTTSTTNHNRSENQSLVSTVKANGSAGTGKPVKTIPSDILPAFKVAVSGSTLTKTGLIEVLKNQFPKCSKDAIKYTLPTIAERRGAKEGEKKWVLIN</sequence>
<dbReference type="OrthoDB" id="79480at2759"/>
<keyword evidence="3" id="KW-0234">DNA repair</keyword>
<evidence type="ECO:0000259" key="7">
    <source>
        <dbReference type="Pfam" id="PF21796"/>
    </source>
</evidence>
<dbReference type="PANTHER" id="PTHR15272">
    <property type="entry name" value="CHROMATIN ASSEMBLY FACTOR 1 SUBUNIT A CAF-1 SUBUNIT A"/>
    <property type="match status" value="1"/>
</dbReference>
<dbReference type="AlphaFoldDB" id="A0A0D2IUD3"/>